<evidence type="ECO:0000259" key="4">
    <source>
        <dbReference type="PROSITE" id="PS01124"/>
    </source>
</evidence>
<protein>
    <submittedName>
        <fullName evidence="5">Helix-turn-helix transcriptional regulator</fullName>
    </submittedName>
</protein>
<dbReference type="Proteomes" id="UP000557872">
    <property type="component" value="Unassembled WGS sequence"/>
</dbReference>
<keyword evidence="6" id="KW-1185">Reference proteome</keyword>
<organism evidence="5 6">
    <name type="scientific">Oceaniferula marina</name>
    <dbReference type="NCBI Taxonomy" id="2748318"/>
    <lineage>
        <taxon>Bacteria</taxon>
        <taxon>Pseudomonadati</taxon>
        <taxon>Verrucomicrobiota</taxon>
        <taxon>Verrucomicrobiia</taxon>
        <taxon>Verrucomicrobiales</taxon>
        <taxon>Verrucomicrobiaceae</taxon>
        <taxon>Oceaniferula</taxon>
    </lineage>
</organism>
<gene>
    <name evidence="5" type="ORF">HW115_11585</name>
</gene>
<dbReference type="GO" id="GO:0043565">
    <property type="term" value="F:sequence-specific DNA binding"/>
    <property type="evidence" value="ECO:0007669"/>
    <property type="project" value="InterPro"/>
</dbReference>
<dbReference type="Pfam" id="PF12833">
    <property type="entry name" value="HTH_18"/>
    <property type="match status" value="1"/>
</dbReference>
<dbReference type="GO" id="GO:0003700">
    <property type="term" value="F:DNA-binding transcription factor activity"/>
    <property type="evidence" value="ECO:0007669"/>
    <property type="project" value="InterPro"/>
</dbReference>
<dbReference type="InterPro" id="IPR009057">
    <property type="entry name" value="Homeodomain-like_sf"/>
</dbReference>
<evidence type="ECO:0000256" key="3">
    <source>
        <dbReference type="ARBA" id="ARBA00023163"/>
    </source>
</evidence>
<evidence type="ECO:0000256" key="1">
    <source>
        <dbReference type="ARBA" id="ARBA00023015"/>
    </source>
</evidence>
<dbReference type="InterPro" id="IPR018060">
    <property type="entry name" value="HTH_AraC"/>
</dbReference>
<evidence type="ECO:0000313" key="5">
    <source>
        <dbReference type="EMBL" id="NWK56255.1"/>
    </source>
</evidence>
<dbReference type="AlphaFoldDB" id="A0A851GM82"/>
<keyword evidence="2" id="KW-0238">DNA-binding</keyword>
<feature type="domain" description="HTH araC/xylS-type" evidence="4">
    <location>
        <begin position="175"/>
        <end position="273"/>
    </location>
</feature>
<dbReference type="EMBL" id="JACBAZ010000004">
    <property type="protein sequence ID" value="NWK56255.1"/>
    <property type="molecule type" value="Genomic_DNA"/>
</dbReference>
<reference evidence="5 6" key="1">
    <citation type="submission" date="2020-07" db="EMBL/GenBank/DDBJ databases">
        <title>Roseicoccus Jingziensis gen. nov., sp. nov., isolated from coastal seawater.</title>
        <authorList>
            <person name="Feng X."/>
        </authorList>
    </citation>
    <scope>NUCLEOTIDE SEQUENCE [LARGE SCALE GENOMIC DNA]</scope>
    <source>
        <strain evidence="5 6">N1E253</strain>
    </source>
</reference>
<comment type="caution">
    <text evidence="5">The sequence shown here is derived from an EMBL/GenBank/DDBJ whole genome shotgun (WGS) entry which is preliminary data.</text>
</comment>
<evidence type="ECO:0000256" key="2">
    <source>
        <dbReference type="ARBA" id="ARBA00023125"/>
    </source>
</evidence>
<proteinExistence type="predicted"/>
<keyword evidence="3" id="KW-0804">Transcription</keyword>
<dbReference type="Gene3D" id="1.10.10.60">
    <property type="entry name" value="Homeodomain-like"/>
    <property type="match status" value="1"/>
</dbReference>
<dbReference type="SUPFAM" id="SSF46689">
    <property type="entry name" value="Homeodomain-like"/>
    <property type="match status" value="1"/>
</dbReference>
<dbReference type="PANTHER" id="PTHR46796">
    <property type="entry name" value="HTH-TYPE TRANSCRIPTIONAL ACTIVATOR RHAS-RELATED"/>
    <property type="match status" value="1"/>
</dbReference>
<dbReference type="PROSITE" id="PS01124">
    <property type="entry name" value="HTH_ARAC_FAMILY_2"/>
    <property type="match status" value="1"/>
</dbReference>
<accession>A0A851GM82</accession>
<name>A0A851GM82_9BACT</name>
<dbReference type="InterPro" id="IPR018062">
    <property type="entry name" value="HTH_AraC-typ_CS"/>
</dbReference>
<dbReference type="SMART" id="SM00342">
    <property type="entry name" value="HTH_ARAC"/>
    <property type="match status" value="1"/>
</dbReference>
<evidence type="ECO:0000313" key="6">
    <source>
        <dbReference type="Proteomes" id="UP000557872"/>
    </source>
</evidence>
<dbReference type="RefSeq" id="WP_178933041.1">
    <property type="nucleotide sequence ID" value="NZ_JACBAZ010000004.1"/>
</dbReference>
<sequence length="275" mass="31140">MTPRLLWASERKLSVESAQSMSITLDSDENSAWLILGGSAMVDDGNGPVTAGPGEWLIPPPKLRQQSFQGPLHFISVTFSAKWDSGQHLFPMNKTMLLEAGDCPRLEIEARRVVDAVASRVTMKSWYLGAHEVSFRDWLAFQEVLLGWMDCFAQVMEEQGVSTTIPDAADARFLEAQRILNDHNLDEKISVDDLAAAVGLSRRQLERLYQMEINCSPRVVFEKRRIQFARWALSRPDARIKEVAAELGFADISNFRRWFTRIQGVAPKAFAKWVR</sequence>
<keyword evidence="1" id="KW-0805">Transcription regulation</keyword>
<dbReference type="PROSITE" id="PS00041">
    <property type="entry name" value="HTH_ARAC_FAMILY_1"/>
    <property type="match status" value="1"/>
</dbReference>
<dbReference type="InterPro" id="IPR050204">
    <property type="entry name" value="AraC_XylS_family_regulators"/>
</dbReference>